<dbReference type="EMBL" id="GBRH01221739">
    <property type="protein sequence ID" value="JAD76156.1"/>
    <property type="molecule type" value="Transcribed_RNA"/>
</dbReference>
<sequence>MIVSSNQDLASHIMIAGSIMMSLVFPAQECKDLDPVFIQTQGTFHLMVIGNHGSSHLIGRQVVEIWDHRSIMKIN</sequence>
<name>A0A0A9CKR9_ARUDO</name>
<protein>
    <submittedName>
        <fullName evidence="1">Uncharacterized protein</fullName>
    </submittedName>
</protein>
<accession>A0A0A9CKR9</accession>
<reference evidence="1" key="2">
    <citation type="journal article" date="2015" name="Data Brief">
        <title>Shoot transcriptome of the giant reed, Arundo donax.</title>
        <authorList>
            <person name="Barrero R.A."/>
            <person name="Guerrero F.D."/>
            <person name="Moolhuijzen P."/>
            <person name="Goolsby J.A."/>
            <person name="Tidwell J."/>
            <person name="Bellgard S.E."/>
            <person name="Bellgard M.I."/>
        </authorList>
    </citation>
    <scope>NUCLEOTIDE SEQUENCE</scope>
    <source>
        <tissue evidence="1">Shoot tissue taken approximately 20 cm above the soil surface</tissue>
    </source>
</reference>
<proteinExistence type="predicted"/>
<reference evidence="1" key="1">
    <citation type="submission" date="2014-09" db="EMBL/GenBank/DDBJ databases">
        <authorList>
            <person name="Magalhaes I.L.F."/>
            <person name="Oliveira U."/>
            <person name="Santos F.R."/>
            <person name="Vidigal T.H.D.A."/>
            <person name="Brescovit A.D."/>
            <person name="Santos A.J."/>
        </authorList>
    </citation>
    <scope>NUCLEOTIDE SEQUENCE</scope>
    <source>
        <tissue evidence="1">Shoot tissue taken approximately 20 cm above the soil surface</tissue>
    </source>
</reference>
<dbReference type="AlphaFoldDB" id="A0A0A9CKR9"/>
<evidence type="ECO:0000313" key="1">
    <source>
        <dbReference type="EMBL" id="JAD76156.1"/>
    </source>
</evidence>
<organism evidence="1">
    <name type="scientific">Arundo donax</name>
    <name type="common">Giant reed</name>
    <name type="synonym">Donax arundinaceus</name>
    <dbReference type="NCBI Taxonomy" id="35708"/>
    <lineage>
        <taxon>Eukaryota</taxon>
        <taxon>Viridiplantae</taxon>
        <taxon>Streptophyta</taxon>
        <taxon>Embryophyta</taxon>
        <taxon>Tracheophyta</taxon>
        <taxon>Spermatophyta</taxon>
        <taxon>Magnoliopsida</taxon>
        <taxon>Liliopsida</taxon>
        <taxon>Poales</taxon>
        <taxon>Poaceae</taxon>
        <taxon>PACMAD clade</taxon>
        <taxon>Arundinoideae</taxon>
        <taxon>Arundineae</taxon>
        <taxon>Arundo</taxon>
    </lineage>
</organism>